<protein>
    <submittedName>
        <fullName evidence="4">Uncharacterized protein</fullName>
    </submittedName>
</protein>
<keyword evidence="2" id="KW-0732">Signal</keyword>
<name>A0AAF3F2U4_9BILA</name>
<evidence type="ECO:0000313" key="3">
    <source>
        <dbReference type="Proteomes" id="UP000887575"/>
    </source>
</evidence>
<dbReference type="WBParaSite" id="MBELARI_LOCUS2088">
    <property type="protein sequence ID" value="MBELARI_LOCUS2088"/>
    <property type="gene ID" value="MBELARI_LOCUS2088"/>
</dbReference>
<accession>A0AAF3F2U4</accession>
<evidence type="ECO:0000313" key="4">
    <source>
        <dbReference type="WBParaSite" id="MBELARI_LOCUS2088"/>
    </source>
</evidence>
<reference evidence="4" key="1">
    <citation type="submission" date="2024-02" db="UniProtKB">
        <authorList>
            <consortium name="WormBaseParasite"/>
        </authorList>
    </citation>
    <scope>IDENTIFICATION</scope>
</reference>
<evidence type="ECO:0000256" key="2">
    <source>
        <dbReference type="SAM" id="SignalP"/>
    </source>
</evidence>
<sequence>MPFPNIIFLLASLLLLNFFATNRLVTAQDCIHEICTLGEEPIAFQTPTYPSPYINVSTPVKLLSLSVDPKYGFGIDYFRFVTEDDDYLLFCKDDDYSDCYYTAEDDHANFGTPIDDGNPINIILDTDVLYIYFWPESISIAYPGILGKVTRIDKTNQLFNNCQREQEIDLDTISGGFYALASNHLTDRKPMYDVNCQTKIIASKSTNIRAVIHMFHSEPTETLELTGIPADGNDIKTSTLSGNIQEKPYYFRNSLNISYAFTAVSQYYYYVVFSSYNESPTYDQCLNPGTEYPPQTYSGVGSMLLFGQGNDVQLSFASDSTEQFTYMSGAAKAIDCTCPPSGQLKGGDGVDVIFGYNRDFPYCLPSLCDTTISYPRTTIVNVNTQHGMLPLSGQLFEVYDVFGAWKYYPSWISGDFVRVFLNATYSPQIPNYITDRYGYNVSMRAIDLSLQYVNVDLCADTFAHVHGKMLKKPFDAVVYRLSITSCPEKVIQFSDYYERRAESYLWDFYEGEFNDGKHVQLSLATPTFSSKVVSVRIAKFQDTNLGSPWMIFGSISFYVLFPDSSYDCYHPGQRSNLRWSLIMQQKSNKRHSPNDGFSKNSLQLSFLNSIPKTSKLSISYFVNDVAQNQTFTSDNSSCYFYSNGPNVTLYYEWEQCGSLEYVNYTECDPLFLLKFVQTGSVTPLTTTSTETKATTATTATTTKTSTQTKTTSST</sequence>
<feature type="signal peptide" evidence="2">
    <location>
        <begin position="1"/>
        <end position="27"/>
    </location>
</feature>
<organism evidence="3 4">
    <name type="scientific">Mesorhabditis belari</name>
    <dbReference type="NCBI Taxonomy" id="2138241"/>
    <lineage>
        <taxon>Eukaryota</taxon>
        <taxon>Metazoa</taxon>
        <taxon>Ecdysozoa</taxon>
        <taxon>Nematoda</taxon>
        <taxon>Chromadorea</taxon>
        <taxon>Rhabditida</taxon>
        <taxon>Rhabditina</taxon>
        <taxon>Rhabditomorpha</taxon>
        <taxon>Rhabditoidea</taxon>
        <taxon>Rhabditidae</taxon>
        <taxon>Mesorhabditinae</taxon>
        <taxon>Mesorhabditis</taxon>
    </lineage>
</organism>
<dbReference type="AlphaFoldDB" id="A0AAF3F2U4"/>
<feature type="region of interest" description="Disordered" evidence="1">
    <location>
        <begin position="686"/>
        <end position="714"/>
    </location>
</feature>
<evidence type="ECO:0000256" key="1">
    <source>
        <dbReference type="SAM" id="MobiDB-lite"/>
    </source>
</evidence>
<feature type="chain" id="PRO_5042080685" evidence="2">
    <location>
        <begin position="28"/>
        <end position="714"/>
    </location>
</feature>
<dbReference type="Proteomes" id="UP000887575">
    <property type="component" value="Unassembled WGS sequence"/>
</dbReference>
<keyword evidence="3" id="KW-1185">Reference proteome</keyword>
<proteinExistence type="predicted"/>